<dbReference type="Pfam" id="PF00743">
    <property type="entry name" value="FMO-like"/>
    <property type="match status" value="2"/>
</dbReference>
<dbReference type="OrthoDB" id="66881at2759"/>
<name>A0A7I8K3K4_SPIIN</name>
<proteinExistence type="inferred from homology"/>
<dbReference type="GO" id="GO:0050661">
    <property type="term" value="F:NADP binding"/>
    <property type="evidence" value="ECO:0007669"/>
    <property type="project" value="InterPro"/>
</dbReference>
<organism evidence="10 11">
    <name type="scientific">Spirodela intermedia</name>
    <name type="common">Intermediate duckweed</name>
    <dbReference type="NCBI Taxonomy" id="51605"/>
    <lineage>
        <taxon>Eukaryota</taxon>
        <taxon>Viridiplantae</taxon>
        <taxon>Streptophyta</taxon>
        <taxon>Embryophyta</taxon>
        <taxon>Tracheophyta</taxon>
        <taxon>Spermatophyta</taxon>
        <taxon>Magnoliopsida</taxon>
        <taxon>Liliopsida</taxon>
        <taxon>Araceae</taxon>
        <taxon>Lemnoideae</taxon>
        <taxon>Spirodela</taxon>
    </lineage>
</organism>
<evidence type="ECO:0000256" key="4">
    <source>
        <dbReference type="ARBA" id="ARBA00022827"/>
    </source>
</evidence>
<evidence type="ECO:0000256" key="9">
    <source>
        <dbReference type="SAM" id="SignalP"/>
    </source>
</evidence>
<dbReference type="InterPro" id="IPR000960">
    <property type="entry name" value="Flavin_mOase"/>
</dbReference>
<keyword evidence="4 8" id="KW-0274">FAD</keyword>
<keyword evidence="5" id="KW-0521">NADP</keyword>
<dbReference type="EC" id="1.-.-.-" evidence="8"/>
<feature type="signal peptide" evidence="9">
    <location>
        <begin position="1"/>
        <end position="20"/>
    </location>
</feature>
<dbReference type="EMBL" id="LR746265">
    <property type="protein sequence ID" value="CAA7391654.1"/>
    <property type="molecule type" value="Genomic_DNA"/>
</dbReference>
<evidence type="ECO:0000313" key="10">
    <source>
        <dbReference type="EMBL" id="CAA7391654.1"/>
    </source>
</evidence>
<accession>A0A7I8K3K4</accession>
<comment type="similarity">
    <text evidence="2 8">Belongs to the FMO family.</text>
</comment>
<dbReference type="SUPFAM" id="SSF51905">
    <property type="entry name" value="FAD/NAD(P)-binding domain"/>
    <property type="match status" value="2"/>
</dbReference>
<evidence type="ECO:0000256" key="7">
    <source>
        <dbReference type="ARBA" id="ARBA00023033"/>
    </source>
</evidence>
<evidence type="ECO:0000256" key="3">
    <source>
        <dbReference type="ARBA" id="ARBA00022630"/>
    </source>
</evidence>
<keyword evidence="6 8" id="KW-0560">Oxidoreductase</keyword>
<sequence length="444" mass="49621">MARWQRVAVIGAGVAGLTAARELLLHGHSVVIFERGDRLGGTWVYDSRTESDPIGQDPSRNIVHGSLYRSLRTNLPRQIMGFLDYPFPGPERSYGDPRTFPSHEEVLAFIEHFARDSGLGDSVRLGAQVLRVAQPGPEGDWVVEWRDLASGSVATETFGAVVVCTGHTTQPRLPDVPGIERWRGKQIHSHNYRIAETFKDQIVVIIGKGTSGIDISLEISTVAKEVHISSRSEDNVIKLDSRSNIWLHPTIKCISEDGSVIFRDGTPLTADVILYCTGYEYQFPFLEAGKLISVNDNCVGPLYKHVFHPLWAPWLSFVGITNKAIPFLLIELQSKWVASVLSGGAKLPGKEEMVASVEETYSFMGKSGVPKRHAHALYPYQPEYKDWLAAEIGLAPLDDWRDQMYLSAVEGILSHDDAYRDSWDDDFWREKIESASQRARSVYI</sequence>
<gene>
    <name evidence="10" type="ORF">SI8410_02002917</name>
</gene>
<keyword evidence="3 8" id="KW-0285">Flavoprotein</keyword>
<dbReference type="InterPro" id="IPR036188">
    <property type="entry name" value="FAD/NAD-bd_sf"/>
</dbReference>
<dbReference type="AlphaFoldDB" id="A0A7I8K3K4"/>
<dbReference type="InterPro" id="IPR020946">
    <property type="entry name" value="Flavin_mOase-like"/>
</dbReference>
<dbReference type="PIRSF" id="PIRSF000332">
    <property type="entry name" value="FMO"/>
    <property type="match status" value="1"/>
</dbReference>
<evidence type="ECO:0000256" key="6">
    <source>
        <dbReference type="ARBA" id="ARBA00023002"/>
    </source>
</evidence>
<protein>
    <recommendedName>
        <fullName evidence="8">Flavin-containing monooxygenase</fullName>
        <ecNumber evidence="8">1.-.-.-</ecNumber>
    </recommendedName>
</protein>
<dbReference type="PRINTS" id="PR00370">
    <property type="entry name" value="FMOXYGENASE"/>
</dbReference>
<dbReference type="GO" id="GO:0050660">
    <property type="term" value="F:flavin adenine dinucleotide binding"/>
    <property type="evidence" value="ECO:0007669"/>
    <property type="project" value="InterPro"/>
</dbReference>
<keyword evidence="11" id="KW-1185">Reference proteome</keyword>
<keyword evidence="7 8" id="KW-0503">Monooxygenase</keyword>
<dbReference type="Gene3D" id="3.50.50.60">
    <property type="entry name" value="FAD/NAD(P)-binding domain"/>
    <property type="match status" value="2"/>
</dbReference>
<evidence type="ECO:0000256" key="2">
    <source>
        <dbReference type="ARBA" id="ARBA00009183"/>
    </source>
</evidence>
<reference evidence="10" key="1">
    <citation type="submission" date="2020-02" db="EMBL/GenBank/DDBJ databases">
        <authorList>
            <person name="Scholz U."/>
            <person name="Mascher M."/>
            <person name="Fiebig A."/>
        </authorList>
    </citation>
    <scope>NUCLEOTIDE SEQUENCE</scope>
</reference>
<dbReference type="PANTHER" id="PTHR23023">
    <property type="entry name" value="DIMETHYLANILINE MONOOXYGENASE"/>
    <property type="match status" value="1"/>
</dbReference>
<comment type="cofactor">
    <cofactor evidence="1 8">
        <name>FAD</name>
        <dbReference type="ChEBI" id="CHEBI:57692"/>
    </cofactor>
</comment>
<dbReference type="Proteomes" id="UP000663760">
    <property type="component" value="Chromosome 2"/>
</dbReference>
<evidence type="ECO:0000256" key="8">
    <source>
        <dbReference type="RuleBase" id="RU361177"/>
    </source>
</evidence>
<dbReference type="InterPro" id="IPR050346">
    <property type="entry name" value="FMO-like"/>
</dbReference>
<feature type="chain" id="PRO_5029546635" description="Flavin-containing monooxygenase" evidence="9">
    <location>
        <begin position="21"/>
        <end position="444"/>
    </location>
</feature>
<evidence type="ECO:0000256" key="5">
    <source>
        <dbReference type="ARBA" id="ARBA00022857"/>
    </source>
</evidence>
<evidence type="ECO:0000256" key="1">
    <source>
        <dbReference type="ARBA" id="ARBA00001974"/>
    </source>
</evidence>
<keyword evidence="9" id="KW-0732">Signal</keyword>
<dbReference type="GO" id="GO:0004499">
    <property type="term" value="F:N,N-dimethylaniline monooxygenase activity"/>
    <property type="evidence" value="ECO:0007669"/>
    <property type="project" value="InterPro"/>
</dbReference>
<evidence type="ECO:0000313" key="11">
    <source>
        <dbReference type="Proteomes" id="UP000663760"/>
    </source>
</evidence>
<dbReference type="FunFam" id="3.50.50.60:FF:000138">
    <property type="entry name" value="Flavin-containing monooxygenase"/>
    <property type="match status" value="1"/>
</dbReference>